<name>A0A7D9K0M0_PARCT</name>
<dbReference type="AlphaFoldDB" id="A0A7D9K0M0"/>
<accession>A0A7D9K0M0</accession>
<reference evidence="1" key="1">
    <citation type="submission" date="2020-04" db="EMBL/GenBank/DDBJ databases">
        <authorList>
            <person name="Alioto T."/>
            <person name="Alioto T."/>
            <person name="Gomez Garrido J."/>
        </authorList>
    </citation>
    <scope>NUCLEOTIDE SEQUENCE</scope>
    <source>
        <strain evidence="1">A484AB</strain>
    </source>
</reference>
<dbReference type="EMBL" id="CACRXK020024028">
    <property type="protein sequence ID" value="CAB4038288.1"/>
    <property type="molecule type" value="Genomic_DNA"/>
</dbReference>
<proteinExistence type="predicted"/>
<dbReference type="OrthoDB" id="10670617at2759"/>
<comment type="caution">
    <text evidence="1">The sequence shown here is derived from an EMBL/GenBank/DDBJ whole genome shotgun (WGS) entry which is preliminary data.</text>
</comment>
<gene>
    <name evidence="1" type="ORF">PACLA_8A035725</name>
</gene>
<dbReference type="Proteomes" id="UP001152795">
    <property type="component" value="Unassembled WGS sequence"/>
</dbReference>
<keyword evidence="2" id="KW-1185">Reference proteome</keyword>
<protein>
    <submittedName>
        <fullName evidence="1">Uncharacterized protein</fullName>
    </submittedName>
</protein>
<sequence>MSYKRLKAEKSNTQGSSISQDLVICGAAYGRADVTEKIRTLRKDKKLSVKASNDVFGDSWYGVKKSLVVVYKYGSNSALLQVVKEGESLEINPPSTAVSNGKNRQHYLSLKAGKAVSRKDKSTLKLNILGAAYGLSDVTSVAQSFVTANQKFDEVASNAVWGDEWPGTKKTLVVVYEYDENFMLDIAVEGDQMHFIASASPPLTILGAAYGLKSVTEKVKALVKNRSLKAIADNDTFEDGWPGIVKTLVIVYQYGEEHPSITVVKENHSFELLYSKGNNFQGSTNPSTLTILGAAYGPKNVTDKVQRLAKNGSTPQVKASNAVFGDPWRGQVKSLVIVYRHGSKAPRMQIAAEHSSISVSICGPQQHVDHTDTWNLLQYDDPTIVNTLTAMGPTIASALSPPGSSSSNEAAVPVEQVKTDANSEDTKSKFRSEIIKQIKDLFELKQLDAITEEEYEEKKKILLKYI</sequence>
<evidence type="ECO:0000313" key="2">
    <source>
        <dbReference type="Proteomes" id="UP001152795"/>
    </source>
</evidence>
<organism evidence="1 2">
    <name type="scientific">Paramuricea clavata</name>
    <name type="common">Red gorgonian</name>
    <name type="synonym">Violescent sea-whip</name>
    <dbReference type="NCBI Taxonomy" id="317549"/>
    <lineage>
        <taxon>Eukaryota</taxon>
        <taxon>Metazoa</taxon>
        <taxon>Cnidaria</taxon>
        <taxon>Anthozoa</taxon>
        <taxon>Octocorallia</taxon>
        <taxon>Malacalcyonacea</taxon>
        <taxon>Plexauridae</taxon>
        <taxon>Paramuricea</taxon>
    </lineage>
</organism>
<evidence type="ECO:0000313" key="1">
    <source>
        <dbReference type="EMBL" id="CAB4038288.1"/>
    </source>
</evidence>